<proteinExistence type="predicted"/>
<dbReference type="InterPro" id="IPR036663">
    <property type="entry name" value="Fumarylacetoacetase_C_sf"/>
</dbReference>
<feature type="signal peptide" evidence="2">
    <location>
        <begin position="1"/>
        <end position="21"/>
    </location>
</feature>
<keyword evidence="2" id="KW-0732">Signal</keyword>
<dbReference type="Pfam" id="PF01557">
    <property type="entry name" value="FAA_hydrolase"/>
    <property type="match status" value="1"/>
</dbReference>
<dbReference type="GO" id="GO:0003824">
    <property type="term" value="F:catalytic activity"/>
    <property type="evidence" value="ECO:0007669"/>
    <property type="project" value="InterPro"/>
</dbReference>
<evidence type="ECO:0000313" key="5">
    <source>
        <dbReference type="Proteomes" id="UP000183685"/>
    </source>
</evidence>
<dbReference type="RefSeq" id="WP_068302438.1">
    <property type="nucleotide sequence ID" value="NZ_FNAK01000003.1"/>
</dbReference>
<dbReference type="GO" id="GO:0046872">
    <property type="term" value="F:metal ion binding"/>
    <property type="evidence" value="ECO:0007669"/>
    <property type="project" value="UniProtKB-KW"/>
</dbReference>
<dbReference type="OrthoDB" id="1322593at2"/>
<name>A0A1G6YCX7_9PROT</name>
<accession>A0A1G6YCX7</accession>
<dbReference type="InterPro" id="IPR011234">
    <property type="entry name" value="Fumarylacetoacetase-like_C"/>
</dbReference>
<dbReference type="PANTHER" id="PTHR11820">
    <property type="entry name" value="ACYLPYRUVASE"/>
    <property type="match status" value="1"/>
</dbReference>
<keyword evidence="1" id="KW-0479">Metal-binding</keyword>
<evidence type="ECO:0000313" key="4">
    <source>
        <dbReference type="EMBL" id="SDD88182.1"/>
    </source>
</evidence>
<reference evidence="4 5" key="1">
    <citation type="submission" date="2016-10" db="EMBL/GenBank/DDBJ databases">
        <authorList>
            <person name="de Groot N.N."/>
        </authorList>
    </citation>
    <scope>NUCLEOTIDE SEQUENCE [LARGE SCALE GENOMIC DNA]</scope>
    <source>
        <strain evidence="4 5">CGMCC 1.9109</strain>
    </source>
</reference>
<dbReference type="SUPFAM" id="SSF56529">
    <property type="entry name" value="FAH"/>
    <property type="match status" value="1"/>
</dbReference>
<dbReference type="AlphaFoldDB" id="A0A1G6YCX7"/>
<keyword evidence="5" id="KW-1185">Reference proteome</keyword>
<feature type="domain" description="Fumarylacetoacetase-like C-terminal" evidence="3">
    <location>
        <begin position="116"/>
        <end position="373"/>
    </location>
</feature>
<feature type="chain" id="PRO_5010277832" evidence="2">
    <location>
        <begin position="22"/>
        <end position="378"/>
    </location>
</feature>
<organism evidence="4 5">
    <name type="scientific">Kordiimonas lacus</name>
    <dbReference type="NCBI Taxonomy" id="637679"/>
    <lineage>
        <taxon>Bacteria</taxon>
        <taxon>Pseudomonadati</taxon>
        <taxon>Pseudomonadota</taxon>
        <taxon>Alphaproteobacteria</taxon>
        <taxon>Kordiimonadales</taxon>
        <taxon>Kordiimonadaceae</taxon>
        <taxon>Kordiimonas</taxon>
    </lineage>
</organism>
<evidence type="ECO:0000256" key="1">
    <source>
        <dbReference type="ARBA" id="ARBA00022723"/>
    </source>
</evidence>
<dbReference type="STRING" id="637679.GCA_001550055_01255"/>
<evidence type="ECO:0000256" key="2">
    <source>
        <dbReference type="SAM" id="SignalP"/>
    </source>
</evidence>
<dbReference type="EMBL" id="FNAK01000003">
    <property type="protein sequence ID" value="SDD88182.1"/>
    <property type="molecule type" value="Genomic_DNA"/>
</dbReference>
<protein>
    <submittedName>
        <fullName evidence="4">2-keto-4-pentenoate hydratase/2-oxohepta-3-ene-1,7-dioic acid hydratase (Catechol pathway)</fullName>
    </submittedName>
</protein>
<evidence type="ECO:0000259" key="3">
    <source>
        <dbReference type="Pfam" id="PF01557"/>
    </source>
</evidence>
<sequence>MRWLFTLLVAGVFGTFAAAWADPLEIAPPSDALTFARSYEDGMPSKLLLVIRYEGETITGIDMSHALGRPVYDPIILYQELGRPAILEALKVIPESAAVTVPIFSLGMPVGLGGNHIAAGANFSEHADEAEVEEGPFLFPKQVQPTPWNAPIPIGEGLLDYEVELCFVPMRDFPPVRPSSVMGLILCNDVTDRALLLKRIDAFDIGSGKGFTEGKSAPGYLPVGNLFVIPADMDAFTRTLVLHLSVNGEARQLASVSRMVWNLREILLQTEARKDHRWAFHETWASLPISKGRVPARAMIMSGTPSGTVFDGVRTMHKVRGFLDYLLGGWDQPMQQWVMGRYTREERKLDRYLKAGDTVHIRVDRMGELLNPVEKPVE</sequence>
<gene>
    <name evidence="4" type="ORF">SAMN04488071_1575</name>
</gene>
<dbReference type="Gene3D" id="3.90.850.10">
    <property type="entry name" value="Fumarylacetoacetase-like, C-terminal domain"/>
    <property type="match status" value="1"/>
</dbReference>
<dbReference type="Proteomes" id="UP000183685">
    <property type="component" value="Unassembled WGS sequence"/>
</dbReference>